<dbReference type="HOGENOM" id="CLU_1374399_0_0_1"/>
<evidence type="ECO:0000313" key="2">
    <source>
        <dbReference type="EMBL" id="CCA15067.1"/>
    </source>
</evidence>
<name>F0W1Y8_9STRA</name>
<protein>
    <submittedName>
        <fullName evidence="2">Phosphatidylinositol3 putative</fullName>
    </submittedName>
</protein>
<accession>F0W1Y8</accession>
<sequence>MPPKQISPWIPLGGGNFDIIAVGLQESNYKEKDRDEKDFAAVGIKDIYQGVSDCVESRSKKDSISESEDKNCLDRFLDPTSTAQPAIPGGEVEHDNSINNAGGQDVIIKRPRSHKSYRKVKRIVRKVSENIRDSVSDAFDYSFSKQLQQQLGEHYILANKVELMEMRLFLFVHEKHTVTAVEKISIPTGLGSVLGNKVG</sequence>
<dbReference type="EMBL" id="FR824053">
    <property type="protein sequence ID" value="CCA15067.1"/>
    <property type="molecule type" value="Genomic_DNA"/>
</dbReference>
<dbReference type="AlphaFoldDB" id="F0W1Y8"/>
<feature type="region of interest" description="Disordered" evidence="1">
    <location>
        <begin position="76"/>
        <end position="103"/>
    </location>
</feature>
<proteinExistence type="predicted"/>
<organism evidence="2">
    <name type="scientific">Albugo laibachii Nc14</name>
    <dbReference type="NCBI Taxonomy" id="890382"/>
    <lineage>
        <taxon>Eukaryota</taxon>
        <taxon>Sar</taxon>
        <taxon>Stramenopiles</taxon>
        <taxon>Oomycota</taxon>
        <taxon>Peronosporomycetes</taxon>
        <taxon>Albuginales</taxon>
        <taxon>Albuginaceae</taxon>
        <taxon>Albugo</taxon>
    </lineage>
</organism>
<dbReference type="InterPro" id="IPR036691">
    <property type="entry name" value="Endo/exonu/phosph_ase_sf"/>
</dbReference>
<reference evidence="2" key="1">
    <citation type="journal article" date="2011" name="PLoS Biol.">
        <title>Gene gain and loss during evolution of obligate parasitism in the white rust pathogen of Arabidopsis thaliana.</title>
        <authorList>
            <person name="Kemen E."/>
            <person name="Gardiner A."/>
            <person name="Schultz-Larsen T."/>
            <person name="Kemen A.C."/>
            <person name="Balmuth A.L."/>
            <person name="Robert-Seilaniantz A."/>
            <person name="Bailey K."/>
            <person name="Holub E."/>
            <person name="Studholme D.J."/>
            <person name="Maclean D."/>
            <person name="Jones J.D."/>
        </authorList>
    </citation>
    <scope>NUCLEOTIDE SEQUENCE</scope>
</reference>
<gene>
    <name evidence="2" type="primary">AlNc14C8G1067</name>
    <name evidence="2" type="ORF">ALNC14_012100</name>
</gene>
<evidence type="ECO:0000256" key="1">
    <source>
        <dbReference type="SAM" id="MobiDB-lite"/>
    </source>
</evidence>
<dbReference type="Gene3D" id="3.60.10.10">
    <property type="entry name" value="Endonuclease/exonuclease/phosphatase"/>
    <property type="match status" value="1"/>
</dbReference>
<reference evidence="2" key="2">
    <citation type="submission" date="2011-02" db="EMBL/GenBank/DDBJ databases">
        <authorList>
            <person name="MacLean D."/>
        </authorList>
    </citation>
    <scope>NUCLEOTIDE SEQUENCE</scope>
</reference>